<proteinExistence type="predicted"/>
<evidence type="ECO:0000313" key="2">
    <source>
        <dbReference type="Proteomes" id="UP000193427"/>
    </source>
</evidence>
<gene>
    <name evidence="1" type="ORF">A4W93_05180</name>
</gene>
<dbReference type="SUPFAM" id="SSF50800">
    <property type="entry name" value="PK beta-barrel domain-like"/>
    <property type="match status" value="1"/>
</dbReference>
<keyword evidence="2" id="KW-1185">Reference proteome</keyword>
<protein>
    <submittedName>
        <fullName evidence="1">Uncharacterized protein</fullName>
    </submittedName>
</protein>
<dbReference type="GO" id="GO:0003824">
    <property type="term" value="F:catalytic activity"/>
    <property type="evidence" value="ECO:0007669"/>
    <property type="project" value="InterPro"/>
</dbReference>
<sequence length="288" mass="30809">MARVKVGEVRDLWRYPVKGMAGERVATVELGPQGTLGDRRWAVRDTARAEIQSCKFRPDLLRCAARLDPDAPGGVAITLPDGRSVGVADPEAAAAVSRLVGHASTLEPLRPADDAVFYRRHGVGDGTWLAELKATFEREPGEPLPAILDAFPPEAAEFVVRPGTFHLVTQLHLLTTATLAHLAALDPVSDWDVRRFRPNVLVDTGRDARGLLEQAWVGRRVLIGDAAVACVDTTPRCGAITRAQAEGVVADTGVLRTVVSRAAQNVGVYGEVAFGNEVRVGDGVFLDG</sequence>
<dbReference type="KEGG" id="rgu:A4W93_05180"/>
<dbReference type="GO" id="GO:0030170">
    <property type="term" value="F:pyridoxal phosphate binding"/>
    <property type="evidence" value="ECO:0007669"/>
    <property type="project" value="InterPro"/>
</dbReference>
<organism evidence="1 2">
    <name type="scientific">Piscinibacter gummiphilus</name>
    <dbReference type="NCBI Taxonomy" id="946333"/>
    <lineage>
        <taxon>Bacteria</taxon>
        <taxon>Pseudomonadati</taxon>
        <taxon>Pseudomonadota</taxon>
        <taxon>Betaproteobacteria</taxon>
        <taxon>Burkholderiales</taxon>
        <taxon>Sphaerotilaceae</taxon>
        <taxon>Piscinibacter</taxon>
    </lineage>
</organism>
<dbReference type="Pfam" id="PF03476">
    <property type="entry name" value="MOSC_N"/>
    <property type="match status" value="1"/>
</dbReference>
<dbReference type="AlphaFoldDB" id="A0A1W6L4U6"/>
<dbReference type="Gene3D" id="2.40.33.20">
    <property type="entry name" value="PK beta-barrel domain-like"/>
    <property type="match status" value="1"/>
</dbReference>
<dbReference type="Proteomes" id="UP000193427">
    <property type="component" value="Chromosome"/>
</dbReference>
<dbReference type="STRING" id="946333.A4W93_05180"/>
<dbReference type="PROSITE" id="PS51340">
    <property type="entry name" value="MOSC"/>
    <property type="match status" value="1"/>
</dbReference>
<name>A0A1W6L4U6_9BURK</name>
<accession>A0A1W6L4U6</accession>
<dbReference type="InterPro" id="IPR005302">
    <property type="entry name" value="MoCF_Sase_C"/>
</dbReference>
<dbReference type="InterPro" id="IPR011037">
    <property type="entry name" value="Pyrv_Knase-like_insert_dom_sf"/>
</dbReference>
<dbReference type="GO" id="GO:0030151">
    <property type="term" value="F:molybdenum ion binding"/>
    <property type="evidence" value="ECO:0007669"/>
    <property type="project" value="InterPro"/>
</dbReference>
<reference evidence="1 2" key="1">
    <citation type="submission" date="2016-04" db="EMBL/GenBank/DDBJ databases">
        <title>Complete genome sequence of natural rubber-degrading, novel Gram-negative bacterium, Rhizobacter gummiphilus strain NS21.</title>
        <authorList>
            <person name="Tabata M."/>
            <person name="Kasai D."/>
            <person name="Fukuda M."/>
        </authorList>
    </citation>
    <scope>NUCLEOTIDE SEQUENCE [LARGE SCALE GENOMIC DNA]</scope>
    <source>
        <strain evidence="1 2">NS21</strain>
    </source>
</reference>
<dbReference type="OrthoDB" id="581532at2"/>
<dbReference type="RefSeq" id="WP_085749609.1">
    <property type="nucleotide sequence ID" value="NZ_BSPR01000002.1"/>
</dbReference>
<dbReference type="InterPro" id="IPR005303">
    <property type="entry name" value="MOCOS_middle"/>
</dbReference>
<evidence type="ECO:0000313" key="1">
    <source>
        <dbReference type="EMBL" id="ARN19351.1"/>
    </source>
</evidence>
<dbReference type="Pfam" id="PF03473">
    <property type="entry name" value="MOSC"/>
    <property type="match status" value="1"/>
</dbReference>
<dbReference type="EMBL" id="CP015118">
    <property type="protein sequence ID" value="ARN19351.1"/>
    <property type="molecule type" value="Genomic_DNA"/>
</dbReference>